<dbReference type="GO" id="GO:0004521">
    <property type="term" value="F:RNA endonuclease activity"/>
    <property type="evidence" value="ECO:0007669"/>
    <property type="project" value="TreeGrafter"/>
</dbReference>
<name>A0A813M5E7_9BILA</name>
<dbReference type="Pfam" id="PF23050">
    <property type="entry name" value="KH_N4BP1_1st"/>
    <property type="match status" value="1"/>
</dbReference>
<dbReference type="PANTHER" id="PTHR12876:SF35">
    <property type="entry name" value="LD08718P-RELATED"/>
    <property type="match status" value="1"/>
</dbReference>
<dbReference type="GO" id="GO:0003729">
    <property type="term" value="F:mRNA binding"/>
    <property type="evidence" value="ECO:0007669"/>
    <property type="project" value="TreeGrafter"/>
</dbReference>
<organism evidence="3 4">
    <name type="scientific">Brachionus calyciflorus</name>
    <dbReference type="NCBI Taxonomy" id="104777"/>
    <lineage>
        <taxon>Eukaryota</taxon>
        <taxon>Metazoa</taxon>
        <taxon>Spiralia</taxon>
        <taxon>Gnathifera</taxon>
        <taxon>Rotifera</taxon>
        <taxon>Eurotatoria</taxon>
        <taxon>Monogononta</taxon>
        <taxon>Pseudotrocha</taxon>
        <taxon>Ploima</taxon>
        <taxon>Brachionidae</taxon>
        <taxon>Brachionus</taxon>
    </lineage>
</organism>
<keyword evidence="4" id="KW-1185">Reference proteome</keyword>
<reference evidence="3" key="1">
    <citation type="submission" date="2021-02" db="EMBL/GenBank/DDBJ databases">
        <authorList>
            <person name="Nowell W R."/>
        </authorList>
    </citation>
    <scope>NUCLEOTIDE SEQUENCE</scope>
    <source>
        <strain evidence="3">Ploen Becks lab</strain>
    </source>
</reference>
<dbReference type="InterPro" id="IPR056629">
    <property type="entry name" value="KH_N4BP1_1st"/>
</dbReference>
<dbReference type="EMBL" id="CAJNOC010000079">
    <property type="protein sequence ID" value="CAF0713001.1"/>
    <property type="molecule type" value="Genomic_DNA"/>
</dbReference>
<dbReference type="GO" id="GO:0005634">
    <property type="term" value="C:nucleus"/>
    <property type="evidence" value="ECO:0007669"/>
    <property type="project" value="TreeGrafter"/>
</dbReference>
<dbReference type="AlphaFoldDB" id="A0A813M5E7"/>
<sequence length="606" mass="70040">MSEKVVIDFSSKDLLKSKLDLIYKMFRTGVEFGEIASSTSKQMKIFVFIIGDKKDRDKAKKFINALCNPEFSQRVQVNKKILETLQSKNFLNKIICDKQVYIEILSDKELVIQGSLEEASEVKCILDLEINRLKTPIDFTIDDNDEVICLNDPYEIFLNENETKNANTKKSTINSGIHEDDLLVFEPKKNDELEIIHFVPSKSTINSKQPEIGSANKTLNEYAELFSQEYDRESEKLNKPKRIDKLISLMPNEQKIHALNHVNSYQKKNLSFAHSQPVLTQSTLLSDINNSNDKGSNLEVTFEPKNESRRARNRKNNKQETHVSVERNSSLFTVQNQTQRSKSNAPIKKKDSTKLRYIIIDGSNVAREHGKKYGTCFSCKGIKIAVDYFLNRGHTEITALVPRFRRGNSDKECPTRNPEILDDLEKNGYLRYTPSQIYDDRVIIEAAFSLNAVIVSNDKYKDLRKEKHDWKDFIEKNLLEFTVVDDFFIVTDDALGRNGPKLDEFLAIKHNNVNNLKKSNLEQQQNNNNNQRKNSNQDLIDFKRQDTSKVNFIPNISQDERTSIQTSSLILSLMDIFPNNENRIKQLVNSNRSVRDINFFINRLMK</sequence>
<evidence type="ECO:0008006" key="5">
    <source>
        <dbReference type="Google" id="ProtNLM"/>
    </source>
</evidence>
<feature type="domain" description="N4BP1 first type I KH-domain" evidence="2">
    <location>
        <begin position="6"/>
        <end position="68"/>
    </location>
</feature>
<accession>A0A813M5E7</accession>
<dbReference type="OrthoDB" id="392925at2759"/>
<dbReference type="Pfam" id="PF11977">
    <property type="entry name" value="RNase_Zc3h12a"/>
    <property type="match status" value="1"/>
</dbReference>
<comment type="caution">
    <text evidence="3">The sequence shown here is derived from an EMBL/GenBank/DDBJ whole genome shotgun (WGS) entry which is preliminary data.</text>
</comment>
<dbReference type="InterPro" id="IPR051101">
    <property type="entry name" value="ZC3H12/N4BP1_RNase_Reg"/>
</dbReference>
<protein>
    <recommendedName>
        <fullName evidence="5">RNase NYN domain-containing protein</fullName>
    </recommendedName>
</protein>
<dbReference type="PANTHER" id="PTHR12876">
    <property type="entry name" value="N4BP1-RELATED"/>
    <property type="match status" value="1"/>
</dbReference>
<evidence type="ECO:0000259" key="1">
    <source>
        <dbReference type="Pfam" id="PF11977"/>
    </source>
</evidence>
<dbReference type="FunFam" id="3.40.50.11980:FF:000001">
    <property type="entry name" value="ZC3H12A isoform 1"/>
    <property type="match status" value="1"/>
</dbReference>
<proteinExistence type="predicted"/>
<evidence type="ECO:0000259" key="2">
    <source>
        <dbReference type="Pfam" id="PF23050"/>
    </source>
</evidence>
<evidence type="ECO:0000313" key="4">
    <source>
        <dbReference type="Proteomes" id="UP000663879"/>
    </source>
</evidence>
<dbReference type="InterPro" id="IPR021869">
    <property type="entry name" value="RNase_Zc3h12_NYN"/>
</dbReference>
<feature type="domain" description="RNase NYN" evidence="1">
    <location>
        <begin position="355"/>
        <end position="504"/>
    </location>
</feature>
<gene>
    <name evidence="3" type="ORF">OXX778_LOCUS1293</name>
</gene>
<dbReference type="Proteomes" id="UP000663879">
    <property type="component" value="Unassembled WGS sequence"/>
</dbReference>
<dbReference type="GO" id="GO:0036464">
    <property type="term" value="C:cytoplasmic ribonucleoprotein granule"/>
    <property type="evidence" value="ECO:0007669"/>
    <property type="project" value="TreeGrafter"/>
</dbReference>
<evidence type="ECO:0000313" key="3">
    <source>
        <dbReference type="EMBL" id="CAF0713001.1"/>
    </source>
</evidence>
<dbReference type="Gene3D" id="3.40.50.11980">
    <property type="match status" value="1"/>
</dbReference>